<dbReference type="Proteomes" id="UP001552299">
    <property type="component" value="Unassembled WGS sequence"/>
</dbReference>
<dbReference type="EMBL" id="JANQDX010000010">
    <property type="protein sequence ID" value="KAL0917779.1"/>
    <property type="molecule type" value="Genomic_DNA"/>
</dbReference>
<accession>A0ABD0UXZ8</accession>
<gene>
    <name evidence="2" type="ORF">M5K25_012867</name>
</gene>
<keyword evidence="3" id="KW-1185">Reference proteome</keyword>
<evidence type="ECO:0000313" key="3">
    <source>
        <dbReference type="Proteomes" id="UP001552299"/>
    </source>
</evidence>
<organism evidence="2 3">
    <name type="scientific">Dendrobium thyrsiflorum</name>
    <name type="common">Pinecone-like raceme dendrobium</name>
    <name type="synonym">Orchid</name>
    <dbReference type="NCBI Taxonomy" id="117978"/>
    <lineage>
        <taxon>Eukaryota</taxon>
        <taxon>Viridiplantae</taxon>
        <taxon>Streptophyta</taxon>
        <taxon>Embryophyta</taxon>
        <taxon>Tracheophyta</taxon>
        <taxon>Spermatophyta</taxon>
        <taxon>Magnoliopsida</taxon>
        <taxon>Liliopsida</taxon>
        <taxon>Asparagales</taxon>
        <taxon>Orchidaceae</taxon>
        <taxon>Epidendroideae</taxon>
        <taxon>Malaxideae</taxon>
        <taxon>Dendrobiinae</taxon>
        <taxon>Dendrobium</taxon>
    </lineage>
</organism>
<name>A0ABD0UXZ8_DENTH</name>
<comment type="caution">
    <text evidence="2">The sequence shown here is derived from an EMBL/GenBank/DDBJ whole genome shotgun (WGS) entry which is preliminary data.</text>
</comment>
<dbReference type="AlphaFoldDB" id="A0ABD0UXZ8"/>
<proteinExistence type="predicted"/>
<protein>
    <recommendedName>
        <fullName evidence="4">Aminotransferase-like plant mobile domain-containing protein</fullName>
    </recommendedName>
</protein>
<evidence type="ECO:0008006" key="4">
    <source>
        <dbReference type="Google" id="ProtNLM"/>
    </source>
</evidence>
<feature type="region of interest" description="Disordered" evidence="1">
    <location>
        <begin position="352"/>
        <end position="394"/>
    </location>
</feature>
<feature type="compositionally biased region" description="Basic and acidic residues" evidence="1">
    <location>
        <begin position="363"/>
        <end position="378"/>
    </location>
</feature>
<evidence type="ECO:0000256" key="1">
    <source>
        <dbReference type="SAM" id="MobiDB-lite"/>
    </source>
</evidence>
<sequence>MGTGERLVLSDVYPALLRHYRQVYRSSSLSMRARAAMPANTWVRSSLQDCHLSSVTMSLRDPIDLGLRPGVLLPEDTAEPSSVGYKSPTLPGIDEDLSLAGFLATWLCTFVLPLRVRSVRCSVLLAASQLSQGQRFSLAPPVLTRIYKCPQYFLERGYSTVTQLIQASSTLESERVRLFFFAPHLAIDHFSVVHQPNTVDLPSYLRGQIVLDGLDGQGRCTLLQNRSTLRVAEYFASMRPGWLCYRSGNTMTLEGYQPNRVALQFGFSQATPYDGRSLIPGVANTRRMDTVPLDAQFYAAFAVWLHMLRFGSGSTFRIALPHRRHDDVYTTAEHATPTSRIRDDRGRHDDVHTTVEHATPPVRVRDIGPDLHRTETPRSSRRHSGTRYTEPSRVSVDQIASPVLEHFLSPDEVPLGPRMSMDVPYLFRGSREDTHGPRMSDFTGYSAPDPFIEFIFQVDPYESFWPREMFEAGSFWPGESSGAGIASPTEPSNVPSYTPTVLDLVPVPAAPYPEVRPGDPVSYHPETRPSDFISSYPETHPSDFASSFSMPAGADYISEIHCHVLVAPDPWHGDMYDHCISFLQDLIARVDPRSPDFMGQFTSTANHTLGLLAQLGLEASEMQYWETLCRETKFRIRRLQSLSVLRTRASLPEL</sequence>
<reference evidence="2 3" key="1">
    <citation type="journal article" date="2024" name="Plant Biotechnol. J.">
        <title>Dendrobium thyrsiflorum genome and its molecular insights into genes involved in important horticultural traits.</title>
        <authorList>
            <person name="Chen B."/>
            <person name="Wang J.Y."/>
            <person name="Zheng P.J."/>
            <person name="Li K.L."/>
            <person name="Liang Y.M."/>
            <person name="Chen X.F."/>
            <person name="Zhang C."/>
            <person name="Zhao X."/>
            <person name="He X."/>
            <person name="Zhang G.Q."/>
            <person name="Liu Z.J."/>
            <person name="Xu Q."/>
        </authorList>
    </citation>
    <scope>NUCLEOTIDE SEQUENCE [LARGE SCALE GENOMIC DNA]</scope>
    <source>
        <strain evidence="2">GZMU011</strain>
    </source>
</reference>
<evidence type="ECO:0000313" key="2">
    <source>
        <dbReference type="EMBL" id="KAL0917779.1"/>
    </source>
</evidence>